<dbReference type="HOGENOM" id="CLU_031040_8_1_1"/>
<keyword evidence="2 5" id="KW-0479">Metal-binding</keyword>
<sequence>MIPQSLPRYYAASTNRHVREASIASSTLAGALEVVRRRLAWISNTHFVSFVLSPPPHYRVQQGLYIIHRLRECLLMRFPSFPSIVRRLYTFGNATAFRFQQPLRGNRLSQTHRAAVPKSMSSIPFLSALFGTSTPASAKMTYPDTRSNDEWRTVLNKEQFRILREKGTEAPFTGEYDKHMPDQGVYTCAACNAPLYKANHKFKSGCGWPAYFDSIPGAVTRHTDSSFGMERTEIVCSNCGGHLGHVFKGEGYPTPTDERHCVNSISLKFHDKEDETSAKEGNGEAK</sequence>
<dbReference type="InterPro" id="IPR011057">
    <property type="entry name" value="Mss4-like_sf"/>
</dbReference>
<dbReference type="VEuPathDB" id="FungiDB:PV07_10449"/>
<dbReference type="PANTHER" id="PTHR46081:SF8">
    <property type="entry name" value="PEPTIDE METHIONINE SULFOXIDE REDUCTASE 2"/>
    <property type="match status" value="1"/>
</dbReference>
<evidence type="ECO:0000313" key="8">
    <source>
        <dbReference type="Proteomes" id="UP000054466"/>
    </source>
</evidence>
<evidence type="ECO:0000256" key="2">
    <source>
        <dbReference type="ARBA" id="ARBA00022723"/>
    </source>
</evidence>
<dbReference type="GO" id="GO:0030091">
    <property type="term" value="P:protein repair"/>
    <property type="evidence" value="ECO:0007669"/>
    <property type="project" value="InterPro"/>
</dbReference>
<dbReference type="InterPro" id="IPR028427">
    <property type="entry name" value="Met_Sox_Rdtase_MsrB"/>
</dbReference>
<dbReference type="GO" id="GO:0033743">
    <property type="term" value="F:peptide-methionine (R)-S-oxide reductase activity"/>
    <property type="evidence" value="ECO:0007669"/>
    <property type="project" value="UniProtKB-EC"/>
</dbReference>
<dbReference type="GO" id="GO:0046872">
    <property type="term" value="F:metal ion binding"/>
    <property type="evidence" value="ECO:0007669"/>
    <property type="project" value="UniProtKB-KW"/>
</dbReference>
<keyword evidence="3 5" id="KW-0862">Zinc</keyword>
<proteinExistence type="inferred from homology"/>
<evidence type="ECO:0000313" key="7">
    <source>
        <dbReference type="EMBL" id="KIW24755.1"/>
    </source>
</evidence>
<accession>A0A0D2C2M7</accession>
<dbReference type="OrthoDB" id="44061at2759"/>
<comment type="catalytic activity">
    <reaction evidence="5">
        <text>L-methionyl-[protein] + [thioredoxin]-disulfide + H2O = L-methionyl-(R)-S-oxide-[protein] + [thioredoxin]-dithiol</text>
        <dbReference type="Rhea" id="RHEA:24164"/>
        <dbReference type="Rhea" id="RHEA-COMP:10698"/>
        <dbReference type="Rhea" id="RHEA-COMP:10700"/>
        <dbReference type="Rhea" id="RHEA-COMP:12313"/>
        <dbReference type="Rhea" id="RHEA-COMP:12314"/>
        <dbReference type="ChEBI" id="CHEBI:15377"/>
        <dbReference type="ChEBI" id="CHEBI:16044"/>
        <dbReference type="ChEBI" id="CHEBI:29950"/>
        <dbReference type="ChEBI" id="CHEBI:45764"/>
        <dbReference type="ChEBI" id="CHEBI:50058"/>
        <dbReference type="EC" id="1.8.4.12"/>
    </reaction>
</comment>
<organism evidence="7 8">
    <name type="scientific">Cladophialophora immunda</name>
    <dbReference type="NCBI Taxonomy" id="569365"/>
    <lineage>
        <taxon>Eukaryota</taxon>
        <taxon>Fungi</taxon>
        <taxon>Dikarya</taxon>
        <taxon>Ascomycota</taxon>
        <taxon>Pezizomycotina</taxon>
        <taxon>Eurotiomycetes</taxon>
        <taxon>Chaetothyriomycetidae</taxon>
        <taxon>Chaetothyriales</taxon>
        <taxon>Herpotrichiellaceae</taxon>
        <taxon>Cladophialophora</taxon>
    </lineage>
</organism>
<dbReference type="NCBIfam" id="TIGR00357">
    <property type="entry name" value="peptide-methionine (R)-S-oxide reductase MsrB"/>
    <property type="match status" value="1"/>
</dbReference>
<reference evidence="7 8" key="1">
    <citation type="submission" date="2015-01" db="EMBL/GenBank/DDBJ databases">
        <title>The Genome Sequence of Cladophialophora immunda CBS83496.</title>
        <authorList>
            <consortium name="The Broad Institute Genomics Platform"/>
            <person name="Cuomo C."/>
            <person name="de Hoog S."/>
            <person name="Gorbushina A."/>
            <person name="Stielow B."/>
            <person name="Teixiera M."/>
            <person name="Abouelleil A."/>
            <person name="Chapman S.B."/>
            <person name="Priest M."/>
            <person name="Young S.K."/>
            <person name="Wortman J."/>
            <person name="Nusbaum C."/>
            <person name="Birren B."/>
        </authorList>
    </citation>
    <scope>NUCLEOTIDE SEQUENCE [LARGE SCALE GENOMIC DNA]</scope>
    <source>
        <strain evidence="7 8">CBS 83496</strain>
    </source>
</reference>
<dbReference type="PROSITE" id="PS51790">
    <property type="entry name" value="MSRB"/>
    <property type="match status" value="1"/>
</dbReference>
<evidence type="ECO:0000256" key="4">
    <source>
        <dbReference type="ARBA" id="ARBA00023002"/>
    </source>
</evidence>
<gene>
    <name evidence="7" type="ORF">PV07_10449</name>
</gene>
<dbReference type="GO" id="GO:0006979">
    <property type="term" value="P:response to oxidative stress"/>
    <property type="evidence" value="ECO:0007669"/>
    <property type="project" value="InterPro"/>
</dbReference>
<dbReference type="InterPro" id="IPR002579">
    <property type="entry name" value="Met_Sox_Rdtase_MsrB_dom"/>
</dbReference>
<evidence type="ECO:0000259" key="6">
    <source>
        <dbReference type="PROSITE" id="PS51790"/>
    </source>
</evidence>
<comment type="cofactor">
    <cofactor evidence="5">
        <name>Zn(2+)</name>
        <dbReference type="ChEBI" id="CHEBI:29105"/>
    </cofactor>
    <text evidence="5">Binds 1 zinc ion per subunit.</text>
</comment>
<dbReference type="GeneID" id="27349643"/>
<dbReference type="Pfam" id="PF01641">
    <property type="entry name" value="SelR"/>
    <property type="match status" value="1"/>
</dbReference>
<keyword evidence="8" id="KW-1185">Reference proteome</keyword>
<dbReference type="EMBL" id="KN847045">
    <property type="protein sequence ID" value="KIW24755.1"/>
    <property type="molecule type" value="Genomic_DNA"/>
</dbReference>
<dbReference type="RefSeq" id="XP_016244971.1">
    <property type="nucleotide sequence ID" value="XM_016397780.1"/>
</dbReference>
<dbReference type="SUPFAM" id="SSF51316">
    <property type="entry name" value="Mss4-like"/>
    <property type="match status" value="1"/>
</dbReference>
<dbReference type="Gene3D" id="2.170.150.20">
    <property type="entry name" value="Peptide methionine sulfoxide reductase"/>
    <property type="match status" value="1"/>
</dbReference>
<evidence type="ECO:0000256" key="1">
    <source>
        <dbReference type="ARBA" id="ARBA00007174"/>
    </source>
</evidence>
<dbReference type="STRING" id="569365.A0A0D2C2M7"/>
<evidence type="ECO:0000256" key="5">
    <source>
        <dbReference type="RuleBase" id="RU365044"/>
    </source>
</evidence>
<protein>
    <recommendedName>
        <fullName evidence="5">Peptide-methionine (R)-S-oxide reductase</fullName>
        <ecNumber evidence="5">1.8.4.12</ecNumber>
    </recommendedName>
</protein>
<evidence type="ECO:0000256" key="3">
    <source>
        <dbReference type="ARBA" id="ARBA00022833"/>
    </source>
</evidence>
<dbReference type="PANTHER" id="PTHR46081">
    <property type="entry name" value="PEPTIDE METHIONINE SULFOXIDE REDUCTASE 2"/>
    <property type="match status" value="1"/>
</dbReference>
<feature type="domain" description="MsrB" evidence="6">
    <location>
        <begin position="148"/>
        <end position="272"/>
    </location>
</feature>
<dbReference type="EC" id="1.8.4.12" evidence="5"/>
<comment type="similarity">
    <text evidence="1 5">Belongs to the MsrB Met sulfoxide reductase family.</text>
</comment>
<dbReference type="AlphaFoldDB" id="A0A0D2C2M7"/>
<dbReference type="FunFam" id="2.170.150.20:FF:000009">
    <property type="entry name" value="Peptide-methionine (R)-S-oxide reductase"/>
    <property type="match status" value="1"/>
</dbReference>
<dbReference type="Proteomes" id="UP000054466">
    <property type="component" value="Unassembled WGS sequence"/>
</dbReference>
<name>A0A0D2C2M7_9EURO</name>
<keyword evidence="4 5" id="KW-0560">Oxidoreductase</keyword>